<name>W9PLM7_FUSOX</name>
<organism evidence="2">
    <name type="scientific">Fusarium oxysporum f. sp. pisi HDV247</name>
    <dbReference type="NCBI Taxonomy" id="1080344"/>
    <lineage>
        <taxon>Eukaryota</taxon>
        <taxon>Fungi</taxon>
        <taxon>Dikarya</taxon>
        <taxon>Ascomycota</taxon>
        <taxon>Pezizomycotina</taxon>
        <taxon>Sordariomycetes</taxon>
        <taxon>Hypocreomycetidae</taxon>
        <taxon>Hypocreales</taxon>
        <taxon>Nectriaceae</taxon>
        <taxon>Fusarium</taxon>
        <taxon>Fusarium oxysporum species complex</taxon>
    </lineage>
</organism>
<feature type="compositionally biased region" description="Polar residues" evidence="1">
    <location>
        <begin position="1"/>
        <end position="11"/>
    </location>
</feature>
<gene>
    <name evidence="2" type="ORF">FOVG_08183</name>
</gene>
<dbReference type="HOGENOM" id="CLU_2223384_0_0_1"/>
<reference evidence="2" key="1">
    <citation type="submission" date="2011-10" db="EMBL/GenBank/DDBJ databases">
        <title>The Genome Sequence of Fusarium oxysporum HDV247.</title>
        <authorList>
            <consortium name="The Broad Institute Genome Sequencing Platform"/>
            <person name="Ma L.-J."/>
            <person name="Gale L.R."/>
            <person name="Schwartz D.C."/>
            <person name="Zhou S."/>
            <person name="Corby-Kistler H."/>
            <person name="Young S.K."/>
            <person name="Zeng Q."/>
            <person name="Gargeya S."/>
            <person name="Fitzgerald M."/>
            <person name="Haas B."/>
            <person name="Abouelleil A."/>
            <person name="Alvarado L."/>
            <person name="Arachchi H.M."/>
            <person name="Berlin A."/>
            <person name="Brown A."/>
            <person name="Chapman S.B."/>
            <person name="Chen Z."/>
            <person name="Dunbar C."/>
            <person name="Freedman E."/>
            <person name="Gearin G."/>
            <person name="Goldberg J."/>
            <person name="Griggs A."/>
            <person name="Gujja S."/>
            <person name="Heiman D."/>
            <person name="Howarth C."/>
            <person name="Larson L."/>
            <person name="Lui A."/>
            <person name="MacDonald P.J.P."/>
            <person name="Montmayeur A."/>
            <person name="Murphy C."/>
            <person name="Neiman D."/>
            <person name="Pearson M."/>
            <person name="Priest M."/>
            <person name="Roberts A."/>
            <person name="Saif S."/>
            <person name="Shea T."/>
            <person name="Shenoy N."/>
            <person name="Sisk P."/>
            <person name="Stolte C."/>
            <person name="Sykes S."/>
            <person name="Wortman J."/>
            <person name="Nusbaum C."/>
            <person name="Birren B."/>
        </authorList>
    </citation>
    <scope>NUCLEOTIDE SEQUENCE [LARGE SCALE GENOMIC DNA]</scope>
    <source>
        <strain evidence="2">HDV247</strain>
    </source>
</reference>
<evidence type="ECO:0000256" key="1">
    <source>
        <dbReference type="SAM" id="MobiDB-lite"/>
    </source>
</evidence>
<proteinExistence type="predicted"/>
<feature type="region of interest" description="Disordered" evidence="1">
    <location>
        <begin position="1"/>
        <end position="30"/>
    </location>
</feature>
<dbReference type="AlphaFoldDB" id="W9PLM7"/>
<accession>W9PLM7</accession>
<protein>
    <submittedName>
        <fullName evidence="2">Uncharacterized protein</fullName>
    </submittedName>
</protein>
<reference evidence="2" key="2">
    <citation type="submission" date="2012-05" db="EMBL/GenBank/DDBJ databases">
        <title>Annotation of the Genome Sequence of Fusarium oxysporum HDV247.</title>
        <authorList>
            <consortium name="The Broad Institute Genomics Platform"/>
            <person name="Ma L.-J."/>
            <person name="Corby-Kistler H."/>
            <person name="Broz K."/>
            <person name="Gale L.R."/>
            <person name="Jonkers W."/>
            <person name="O'Donnell K."/>
            <person name="Ploetz R."/>
            <person name="Steinberg C."/>
            <person name="Schwartz D.C."/>
            <person name="VanEtten H."/>
            <person name="Zhou S."/>
            <person name="Young S.K."/>
            <person name="Zeng Q."/>
            <person name="Gargeya S."/>
            <person name="Fitzgerald M."/>
            <person name="Abouelleil A."/>
            <person name="Alvarado L."/>
            <person name="Chapman S.B."/>
            <person name="Gainer-Dewar J."/>
            <person name="Goldberg J."/>
            <person name="Griggs A."/>
            <person name="Gujja S."/>
            <person name="Hansen M."/>
            <person name="Howarth C."/>
            <person name="Imamovic A."/>
            <person name="Ireland A."/>
            <person name="Larimer J."/>
            <person name="McCowan C."/>
            <person name="Murphy C."/>
            <person name="Pearson M."/>
            <person name="Poon T.W."/>
            <person name="Priest M."/>
            <person name="Roberts A."/>
            <person name="Saif S."/>
            <person name="Shea T."/>
            <person name="Sykes S."/>
            <person name="Wortman J."/>
            <person name="Nusbaum C."/>
            <person name="Birren B."/>
        </authorList>
    </citation>
    <scope>NUCLEOTIDE SEQUENCE</scope>
    <source>
        <strain evidence="2">HDV247</strain>
    </source>
</reference>
<sequence length="106" mass="11040">MPSTMIPTSSPILRGLSEASGPRAMTLPEQSKPPIAPWTVYPLVSLVSMGLRPTATFFTSTHPLPGVGTGAASVSSRVSRSVPIRARCVLGMLIGSIVLSLPAWAL</sequence>
<evidence type="ECO:0000313" key="2">
    <source>
        <dbReference type="EMBL" id="EXA43162.1"/>
    </source>
</evidence>
<dbReference type="Proteomes" id="UP000030751">
    <property type="component" value="Unassembled WGS sequence"/>
</dbReference>
<dbReference type="EMBL" id="JH650972">
    <property type="protein sequence ID" value="EXA43162.1"/>
    <property type="molecule type" value="Genomic_DNA"/>
</dbReference>